<gene>
    <name evidence="1" type="ORF">IAC58_04560</name>
</gene>
<comment type="caution">
    <text evidence="1">The sequence shown here is derived from an EMBL/GenBank/DDBJ whole genome shotgun (WGS) entry which is preliminary data.</text>
</comment>
<dbReference type="EMBL" id="JADIMY010000089">
    <property type="protein sequence ID" value="MBO8427805.1"/>
    <property type="molecule type" value="Genomic_DNA"/>
</dbReference>
<name>A0A9D9GUK4_9BACL</name>
<reference evidence="1" key="1">
    <citation type="submission" date="2020-10" db="EMBL/GenBank/DDBJ databases">
        <authorList>
            <person name="Gilroy R."/>
        </authorList>
    </citation>
    <scope>NUCLEOTIDE SEQUENCE</scope>
    <source>
        <strain evidence="1">11159</strain>
    </source>
</reference>
<evidence type="ECO:0000313" key="2">
    <source>
        <dbReference type="Proteomes" id="UP000823613"/>
    </source>
</evidence>
<evidence type="ECO:0000313" key="1">
    <source>
        <dbReference type="EMBL" id="MBO8427805.1"/>
    </source>
</evidence>
<dbReference type="AlphaFoldDB" id="A0A9D9GUK4"/>
<feature type="non-terminal residue" evidence="1">
    <location>
        <position position="1"/>
    </location>
</feature>
<dbReference type="Proteomes" id="UP000823613">
    <property type="component" value="Unassembled WGS sequence"/>
</dbReference>
<accession>A0A9D9GUK4</accession>
<proteinExistence type="predicted"/>
<organism evidence="1 2">
    <name type="scientific">Candidatus Onthovivens merdipullorum</name>
    <dbReference type="NCBI Taxonomy" id="2840889"/>
    <lineage>
        <taxon>Bacteria</taxon>
        <taxon>Bacillati</taxon>
        <taxon>Bacillota</taxon>
        <taxon>Bacilli</taxon>
        <taxon>Bacillales</taxon>
        <taxon>Candidatus Onthovivens</taxon>
    </lineage>
</organism>
<protein>
    <submittedName>
        <fullName evidence="1">Uncharacterized protein</fullName>
    </submittedName>
</protein>
<reference evidence="1" key="2">
    <citation type="journal article" date="2021" name="PeerJ">
        <title>Extensive microbial diversity within the chicken gut microbiome revealed by metagenomics and culture.</title>
        <authorList>
            <person name="Gilroy R."/>
            <person name="Ravi A."/>
            <person name="Getino M."/>
            <person name="Pursley I."/>
            <person name="Horton D.L."/>
            <person name="Alikhan N.F."/>
            <person name="Baker D."/>
            <person name="Gharbi K."/>
            <person name="Hall N."/>
            <person name="Watson M."/>
            <person name="Adriaenssens E.M."/>
            <person name="Foster-Nyarko E."/>
            <person name="Jarju S."/>
            <person name="Secka A."/>
            <person name="Antonio M."/>
            <person name="Oren A."/>
            <person name="Chaudhuri R.R."/>
            <person name="La Ragione R."/>
            <person name="Hildebrand F."/>
            <person name="Pallen M.J."/>
        </authorList>
    </citation>
    <scope>NUCLEOTIDE SEQUENCE</scope>
    <source>
        <strain evidence="1">11159</strain>
    </source>
</reference>
<sequence>YRALELYNDVPNVKDINYFIELDFNKLELTSYYKLFPNFYHTIPFNELDIDLNKKEDYEIIKCLIIKKTFQNLIILEENNLVNDKFYAPIISKIFYKKDIDNSLLDILKEISNRYLAELVLYADDNLK</sequence>